<dbReference type="EMBL" id="LXJU01000014">
    <property type="protein sequence ID" value="OGE51176.1"/>
    <property type="molecule type" value="Genomic_DNA"/>
</dbReference>
<keyword evidence="2" id="KW-1185">Reference proteome</keyword>
<sequence>MATMVPGPMGNNPHLHNWKCWFCENCYLGFSGILEHWEEGRCVKYGRIKELVFETPEYAWCANKLIDQFPFFCYECRAHYQQISQVYYHVERSASCQHLLHEDHCLGALQKFILDYYHAYGMDSADLM</sequence>
<comment type="caution">
    <text evidence="1">The sequence shown here is derived from an EMBL/GenBank/DDBJ whole genome shotgun (WGS) entry which is preliminary data.</text>
</comment>
<organism evidence="1 2">
    <name type="scientific">Penicillium arizonense</name>
    <dbReference type="NCBI Taxonomy" id="1835702"/>
    <lineage>
        <taxon>Eukaryota</taxon>
        <taxon>Fungi</taxon>
        <taxon>Dikarya</taxon>
        <taxon>Ascomycota</taxon>
        <taxon>Pezizomycotina</taxon>
        <taxon>Eurotiomycetes</taxon>
        <taxon>Eurotiomycetidae</taxon>
        <taxon>Eurotiales</taxon>
        <taxon>Aspergillaceae</taxon>
        <taxon>Penicillium</taxon>
    </lineage>
</organism>
<dbReference type="OrthoDB" id="6105938at2759"/>
<proteinExistence type="predicted"/>
<dbReference type="AlphaFoldDB" id="A0A1F5LDP7"/>
<dbReference type="GeneID" id="34578327"/>
<name>A0A1F5LDP7_PENAI</name>
<dbReference type="STRING" id="1835702.A0A1F5LDP7"/>
<protein>
    <submittedName>
        <fullName evidence="1">Uncharacterized protein</fullName>
    </submittedName>
</protein>
<evidence type="ECO:0000313" key="1">
    <source>
        <dbReference type="EMBL" id="OGE51176.1"/>
    </source>
</evidence>
<dbReference type="Proteomes" id="UP000177622">
    <property type="component" value="Unassembled WGS sequence"/>
</dbReference>
<dbReference type="RefSeq" id="XP_022486621.1">
    <property type="nucleotide sequence ID" value="XM_022633593.1"/>
</dbReference>
<evidence type="ECO:0000313" key="2">
    <source>
        <dbReference type="Proteomes" id="UP000177622"/>
    </source>
</evidence>
<accession>A0A1F5LDP7</accession>
<reference evidence="1 2" key="1">
    <citation type="journal article" date="2016" name="Sci. Rep.">
        <title>Penicillium arizonense, a new, genome sequenced fungal species, reveals a high chemical diversity in secreted metabolites.</title>
        <authorList>
            <person name="Grijseels S."/>
            <person name="Nielsen J.C."/>
            <person name="Randelovic M."/>
            <person name="Nielsen J."/>
            <person name="Nielsen K.F."/>
            <person name="Workman M."/>
            <person name="Frisvad J.C."/>
        </authorList>
    </citation>
    <scope>NUCLEOTIDE SEQUENCE [LARGE SCALE GENOMIC DNA]</scope>
    <source>
        <strain evidence="1 2">CBS 141311</strain>
    </source>
</reference>
<gene>
    <name evidence="1" type="ORF">PENARI_c014G09425</name>
</gene>